<dbReference type="AlphaFoldDB" id="A0A3N4MDA6"/>
<keyword evidence="4" id="KW-0378">Hydrolase</keyword>
<evidence type="ECO:0000259" key="9">
    <source>
        <dbReference type="Pfam" id="PF02838"/>
    </source>
</evidence>
<dbReference type="EMBL" id="RMBX01000009">
    <property type="protein sequence ID" value="RPD39916.1"/>
    <property type="molecule type" value="Genomic_DNA"/>
</dbReference>
<dbReference type="InterPro" id="IPR029018">
    <property type="entry name" value="Hex-like_dom2"/>
</dbReference>
<feature type="domain" description="Beta-hexosaminidase bacterial type N-terminal" evidence="9">
    <location>
        <begin position="29"/>
        <end position="151"/>
    </location>
</feature>
<sequence length="741" mass="82909">MRSFILTIYFFITYAAVQAQQISASETGALIPAPVSAKYAGNSYVIQKGTAFYNTTELQPAADLLAMYIQHAGIQTTGVSSQASGKDGIRFRIDSVAVPQPEGYRLSINQHQIDITAHDAAGAYHAVQTLRQSWRKSPGKLSVPGGVIEDYPRFHYRGMHLDVSRHFFAVGYIKKFIDSLALYKFNNFHWHLTDDQGWRIEIKKYPALQTIAAWRNETLIGHKKELPHRFDGKRYGGYYTQAEIKEVVAYAAARGINVIPEIEMPGHALAALAAYPQLGCTGGPYQAATFWGVFDDVFCAGKDSVFTFLEGVLDEVMELFPSPYIHIGGDECPKTRWNACPACKARMAQEKLPDVDALQSYFIRRINAYVQRKGRHIIGWDEILEGGLAPGATVMSWRGTEGAESAAAQKHHVIMTPEDELYFDHYQSLYPEEQLAAGGYTPLQEVYAYEPPLKHFIQGIQGQVWSEYLSTEQRADYMIYPRMLALAEVAWSPQSIRDYVSFRRRLKKRSTAVQYEEVTYRIEECRPGQLRVSLRGGGDIHYTTDGTTPSVKSRKYTGPILITRNAELKAVVIQQGKPAGRMFRQSFQMHQAVGAAIKLKQAPNSRYAENAGILVNGVSGSDRYNDRQWLGFSGRDLEAVIDLGSVRSIQQVGANILNYHWQRMWEPAVLQFHTSPDGVHYTLAATQQAFPANGINAIRLRVPPLRARYVKVTALHKGVIPTGEYGAGGNGLLMVDELYVD</sequence>
<evidence type="ECO:0000256" key="2">
    <source>
        <dbReference type="ARBA" id="ARBA00006285"/>
    </source>
</evidence>
<dbReference type="InterPro" id="IPR015883">
    <property type="entry name" value="Glyco_hydro_20_cat"/>
</dbReference>
<dbReference type="OrthoDB" id="726159at2"/>
<comment type="catalytic activity">
    <reaction evidence="1">
        <text>Hydrolysis of terminal non-reducing N-acetyl-D-hexosamine residues in N-acetyl-beta-D-hexosaminides.</text>
        <dbReference type="EC" id="3.2.1.52"/>
    </reaction>
</comment>
<dbReference type="PANTHER" id="PTHR22600">
    <property type="entry name" value="BETA-HEXOSAMINIDASE"/>
    <property type="match status" value="1"/>
</dbReference>
<accession>A0A3N4MDA6</accession>
<reference evidence="11" key="1">
    <citation type="submission" date="2018-11" db="EMBL/GenBank/DDBJ databases">
        <title>Chitinophaga lutea sp.nov., isolate from arsenic contaminated soil.</title>
        <authorList>
            <person name="Zong Y."/>
        </authorList>
    </citation>
    <scope>NUCLEOTIDE SEQUENCE [LARGE SCALE GENOMIC DNA]</scope>
    <source>
        <strain evidence="11">YLT18</strain>
    </source>
</reference>
<feature type="signal peptide" evidence="7">
    <location>
        <begin position="1"/>
        <end position="19"/>
    </location>
</feature>
<comment type="similarity">
    <text evidence="2">Belongs to the glycosyl hydrolase 20 family.</text>
</comment>
<keyword evidence="11" id="KW-1185">Reference proteome</keyword>
<evidence type="ECO:0000256" key="4">
    <source>
        <dbReference type="ARBA" id="ARBA00022801"/>
    </source>
</evidence>
<dbReference type="InterPro" id="IPR026876">
    <property type="entry name" value="Fn3_assoc_repeat"/>
</dbReference>
<dbReference type="Pfam" id="PF02838">
    <property type="entry name" value="Glyco_hydro_20b"/>
    <property type="match status" value="1"/>
</dbReference>
<dbReference type="EC" id="3.2.1.52" evidence="3"/>
<proteinExistence type="inferred from homology"/>
<gene>
    <name evidence="10" type="ORF">EG028_17490</name>
</gene>
<dbReference type="Pfam" id="PF13287">
    <property type="entry name" value="Fn3_assoc"/>
    <property type="match status" value="1"/>
</dbReference>
<evidence type="ECO:0000256" key="1">
    <source>
        <dbReference type="ARBA" id="ARBA00001231"/>
    </source>
</evidence>
<keyword evidence="7" id="KW-0732">Signal</keyword>
<dbReference type="InterPro" id="IPR015882">
    <property type="entry name" value="HEX_bac_N"/>
</dbReference>
<dbReference type="GO" id="GO:0005975">
    <property type="term" value="P:carbohydrate metabolic process"/>
    <property type="evidence" value="ECO:0007669"/>
    <property type="project" value="InterPro"/>
</dbReference>
<dbReference type="InterPro" id="IPR017853">
    <property type="entry name" value="GH"/>
</dbReference>
<evidence type="ECO:0000313" key="10">
    <source>
        <dbReference type="EMBL" id="RPD39916.1"/>
    </source>
</evidence>
<evidence type="ECO:0000259" key="8">
    <source>
        <dbReference type="Pfam" id="PF00728"/>
    </source>
</evidence>
<keyword evidence="5" id="KW-0326">Glycosidase</keyword>
<dbReference type="SUPFAM" id="SSF51445">
    <property type="entry name" value="(Trans)glycosidases"/>
    <property type="match status" value="1"/>
</dbReference>
<dbReference type="InterPro" id="IPR025705">
    <property type="entry name" value="Beta_hexosaminidase_sua/sub"/>
</dbReference>
<dbReference type="CDD" id="cd06563">
    <property type="entry name" value="GH20_chitobiase-like"/>
    <property type="match status" value="1"/>
</dbReference>
<feature type="chain" id="PRO_5017955261" description="beta-N-acetylhexosaminidase" evidence="7">
    <location>
        <begin position="20"/>
        <end position="741"/>
    </location>
</feature>
<dbReference type="PRINTS" id="PR00738">
    <property type="entry name" value="GLHYDRLASE20"/>
</dbReference>
<dbReference type="Proteomes" id="UP000279089">
    <property type="component" value="Unassembled WGS sequence"/>
</dbReference>
<dbReference type="GO" id="GO:0030203">
    <property type="term" value="P:glycosaminoglycan metabolic process"/>
    <property type="evidence" value="ECO:0007669"/>
    <property type="project" value="TreeGrafter"/>
</dbReference>
<evidence type="ECO:0000256" key="6">
    <source>
        <dbReference type="PIRSR" id="PIRSR625705-1"/>
    </source>
</evidence>
<feature type="active site" description="Proton donor" evidence="6">
    <location>
        <position position="331"/>
    </location>
</feature>
<organism evidence="10 11">
    <name type="scientific">Chitinophaga barathri</name>
    <dbReference type="NCBI Taxonomy" id="1647451"/>
    <lineage>
        <taxon>Bacteria</taxon>
        <taxon>Pseudomonadati</taxon>
        <taxon>Bacteroidota</taxon>
        <taxon>Chitinophagia</taxon>
        <taxon>Chitinophagales</taxon>
        <taxon>Chitinophagaceae</taxon>
        <taxon>Chitinophaga</taxon>
    </lineage>
</organism>
<evidence type="ECO:0000256" key="5">
    <source>
        <dbReference type="ARBA" id="ARBA00023295"/>
    </source>
</evidence>
<dbReference type="Pfam" id="PF00728">
    <property type="entry name" value="Glyco_hydro_20"/>
    <property type="match status" value="1"/>
</dbReference>
<dbReference type="GO" id="GO:0016020">
    <property type="term" value="C:membrane"/>
    <property type="evidence" value="ECO:0007669"/>
    <property type="project" value="TreeGrafter"/>
</dbReference>
<name>A0A3N4MDA6_9BACT</name>
<feature type="domain" description="Glycoside hydrolase family 20 catalytic" evidence="8">
    <location>
        <begin position="154"/>
        <end position="493"/>
    </location>
</feature>
<dbReference type="RefSeq" id="WP_120517794.1">
    <property type="nucleotide sequence ID" value="NZ_QXZY01000010.1"/>
</dbReference>
<evidence type="ECO:0000256" key="7">
    <source>
        <dbReference type="SAM" id="SignalP"/>
    </source>
</evidence>
<evidence type="ECO:0000256" key="3">
    <source>
        <dbReference type="ARBA" id="ARBA00012663"/>
    </source>
</evidence>
<dbReference type="Gene3D" id="3.20.20.80">
    <property type="entry name" value="Glycosidases"/>
    <property type="match status" value="1"/>
</dbReference>
<protein>
    <recommendedName>
        <fullName evidence="3">beta-N-acetylhexosaminidase</fullName>
        <ecNumber evidence="3">3.2.1.52</ecNumber>
    </recommendedName>
</protein>
<dbReference type="PANTHER" id="PTHR22600:SF57">
    <property type="entry name" value="BETA-N-ACETYLHEXOSAMINIDASE"/>
    <property type="match status" value="1"/>
</dbReference>
<comment type="caution">
    <text evidence="10">The sequence shown here is derived from an EMBL/GenBank/DDBJ whole genome shotgun (WGS) entry which is preliminary data.</text>
</comment>
<dbReference type="Gene3D" id="2.60.120.260">
    <property type="entry name" value="Galactose-binding domain-like"/>
    <property type="match status" value="1"/>
</dbReference>
<dbReference type="Gene3D" id="3.30.379.10">
    <property type="entry name" value="Chitobiase/beta-hexosaminidase domain 2-like"/>
    <property type="match status" value="1"/>
</dbReference>
<dbReference type="GO" id="GO:0004563">
    <property type="term" value="F:beta-N-acetylhexosaminidase activity"/>
    <property type="evidence" value="ECO:0007669"/>
    <property type="project" value="UniProtKB-EC"/>
</dbReference>
<dbReference type="SUPFAM" id="SSF55545">
    <property type="entry name" value="beta-N-acetylhexosaminidase-like domain"/>
    <property type="match status" value="1"/>
</dbReference>
<evidence type="ECO:0000313" key="11">
    <source>
        <dbReference type="Proteomes" id="UP000279089"/>
    </source>
</evidence>